<feature type="repeat" description="TPR" evidence="12">
    <location>
        <begin position="422"/>
        <end position="455"/>
    </location>
</feature>
<evidence type="ECO:0000256" key="2">
    <source>
        <dbReference type="ARBA" id="ARBA00004496"/>
    </source>
</evidence>
<dbReference type="FunFam" id="1.25.40.10:FF:000102">
    <property type="entry name" value="hsp70-Hsp90 organizing protein 3-like"/>
    <property type="match status" value="1"/>
</dbReference>
<reference evidence="15" key="1">
    <citation type="submission" date="2023-05" db="EMBL/GenBank/DDBJ databases">
        <title>Genome and transcriptome analyses reveal genes involved in the formation of fine ridges on petal epidermal cells in Hibiscus trionum.</title>
        <authorList>
            <person name="Koshimizu S."/>
            <person name="Masuda S."/>
            <person name="Ishii T."/>
            <person name="Shirasu K."/>
            <person name="Hoshino A."/>
            <person name="Arita M."/>
        </authorList>
    </citation>
    <scope>NUCLEOTIDE SEQUENCE</scope>
    <source>
        <strain evidence="15">Hamamatsu line</strain>
    </source>
</reference>
<dbReference type="FunFam" id="1.10.260.100:FF:000004">
    <property type="entry name" value="Putative stress-induced-phosphoprotein 1"/>
    <property type="match status" value="1"/>
</dbReference>
<evidence type="ECO:0000256" key="8">
    <source>
        <dbReference type="ARBA" id="ARBA00023016"/>
    </source>
</evidence>
<sequence>MADEAKAKGNAAFSSGDFNAAIKHFTDAINLAPTNHVLYSNRSAAHSSLHQYDAALSDAKKTVELKPDWSKGYSRLGAAHLGLHQYQDAISAYKKGIEIDPNNEALKSGLADAQSALASSSRSRAAPPPSPFGDAFQGPEMWAKLTADPTTRLYLQQPDFVKAMQDIQKNPNKLSEYLKDQRVMKALGVLLNVKFNAHGAGDDMDIPEADSPPAPQSSQPAKEEVKKPEPETEPEPMEISEEKEKKEKALKEKEAGNAAYKKKDFETAIQHYTTAMELDDGDISYITNRAAVFLEMGKYEDCIKDCDKAVERGRELRADYKMIARALTRKGTALVKMANCSKDYDPAIETFQKALTEHRNPDTLKKLTDAEKAKKDLEQQEYFDPKLADEEREKGNEFFKQQKYPEAVKHYTESLRRNPKDPRAYSNRAACYTKLGAMPEGLKDAEKCIELDPTFSKGYTRKGAIQFFMKEYDKALETYQEGLKHDPNNQELLDGVRRCVEQINKASRGDFTPEELKERQAKAMQDPEIQNILSDPVMRQVLIDFQENPKAAQEHTKNPMVMNKIQKLVTAGIVQMR</sequence>
<dbReference type="Pfam" id="PF13414">
    <property type="entry name" value="TPR_11"/>
    <property type="match status" value="1"/>
</dbReference>
<evidence type="ECO:0000256" key="7">
    <source>
        <dbReference type="ARBA" id="ARBA00022990"/>
    </source>
</evidence>
<proteinExistence type="predicted"/>
<feature type="region of interest" description="Disordered" evidence="13">
    <location>
        <begin position="117"/>
        <end position="138"/>
    </location>
</feature>
<keyword evidence="8" id="KW-0346">Stress response</keyword>
<dbReference type="SMART" id="SM00727">
    <property type="entry name" value="STI1"/>
    <property type="match status" value="2"/>
</dbReference>
<evidence type="ECO:0000256" key="3">
    <source>
        <dbReference type="ARBA" id="ARBA00022490"/>
    </source>
</evidence>
<feature type="region of interest" description="Disordered" evidence="13">
    <location>
        <begin position="201"/>
        <end position="256"/>
    </location>
</feature>
<feature type="compositionally biased region" description="Basic and acidic residues" evidence="13">
    <location>
        <begin position="240"/>
        <end position="256"/>
    </location>
</feature>
<dbReference type="GO" id="GO:0005634">
    <property type="term" value="C:nucleus"/>
    <property type="evidence" value="ECO:0007669"/>
    <property type="project" value="UniProtKB-SubCell"/>
</dbReference>
<evidence type="ECO:0000313" key="15">
    <source>
        <dbReference type="EMBL" id="GMJ10941.1"/>
    </source>
</evidence>
<protein>
    <submittedName>
        <fullName evidence="15">Hop3</fullName>
    </submittedName>
</protein>
<feature type="repeat" description="TPR" evidence="12">
    <location>
        <begin position="456"/>
        <end position="489"/>
    </location>
</feature>
<dbReference type="SMART" id="SM00028">
    <property type="entry name" value="TPR"/>
    <property type="match status" value="9"/>
</dbReference>
<evidence type="ECO:0000256" key="9">
    <source>
        <dbReference type="ARBA" id="ARBA00023186"/>
    </source>
</evidence>
<dbReference type="InterPro" id="IPR006636">
    <property type="entry name" value="STI1_HS-bd"/>
</dbReference>
<comment type="subunit">
    <text evidence="11">Co-chaperone that forms a complex with HSP70 and HSP90 and preproteins (e.g. chloroplast preproteins).</text>
</comment>
<dbReference type="Proteomes" id="UP001165190">
    <property type="component" value="Unassembled WGS sequence"/>
</dbReference>
<keyword evidence="3" id="KW-0963">Cytoplasm</keyword>
<dbReference type="Pfam" id="PF17830">
    <property type="entry name" value="STI1-HOP_DP"/>
    <property type="match status" value="2"/>
</dbReference>
<keyword evidence="16" id="KW-1185">Reference proteome</keyword>
<comment type="subcellular location">
    <subcellularLocation>
        <location evidence="2">Cytoplasm</location>
    </subcellularLocation>
    <subcellularLocation>
        <location evidence="1">Nucleus</location>
    </subcellularLocation>
</comment>
<dbReference type="Gene3D" id="1.10.260.100">
    <property type="match status" value="2"/>
</dbReference>
<dbReference type="InterPro" id="IPR019734">
    <property type="entry name" value="TPR_rpt"/>
</dbReference>
<evidence type="ECO:0000259" key="14">
    <source>
        <dbReference type="SMART" id="SM00727"/>
    </source>
</evidence>
<evidence type="ECO:0000256" key="10">
    <source>
        <dbReference type="ARBA" id="ARBA00023242"/>
    </source>
</evidence>
<feature type="domain" description="STI1" evidence="14">
    <location>
        <begin position="138"/>
        <end position="177"/>
    </location>
</feature>
<dbReference type="FunFam" id="1.25.40.10:FF:000020">
    <property type="entry name" value="Stress-induced phosphoprotein 1"/>
    <property type="match status" value="1"/>
</dbReference>
<dbReference type="InterPro" id="IPR011990">
    <property type="entry name" value="TPR-like_helical_dom_sf"/>
</dbReference>
<dbReference type="Gene3D" id="1.25.40.10">
    <property type="entry name" value="Tetratricopeptide repeat domain"/>
    <property type="match status" value="3"/>
</dbReference>
<dbReference type="PROSITE" id="PS50293">
    <property type="entry name" value="TPR_REGION"/>
    <property type="match status" value="1"/>
</dbReference>
<dbReference type="OrthoDB" id="2423701at2759"/>
<organism evidence="15 16">
    <name type="scientific">Hibiscus trionum</name>
    <name type="common">Flower of an hour</name>
    <dbReference type="NCBI Taxonomy" id="183268"/>
    <lineage>
        <taxon>Eukaryota</taxon>
        <taxon>Viridiplantae</taxon>
        <taxon>Streptophyta</taxon>
        <taxon>Embryophyta</taxon>
        <taxon>Tracheophyta</taxon>
        <taxon>Spermatophyta</taxon>
        <taxon>Magnoliopsida</taxon>
        <taxon>eudicotyledons</taxon>
        <taxon>Gunneridae</taxon>
        <taxon>Pentapetalae</taxon>
        <taxon>rosids</taxon>
        <taxon>malvids</taxon>
        <taxon>Malvales</taxon>
        <taxon>Malvaceae</taxon>
        <taxon>Malvoideae</taxon>
        <taxon>Hibiscus</taxon>
    </lineage>
</organism>
<evidence type="ECO:0000256" key="4">
    <source>
        <dbReference type="ARBA" id="ARBA00022553"/>
    </source>
</evidence>
<feature type="repeat" description="TPR" evidence="12">
    <location>
        <begin position="388"/>
        <end position="421"/>
    </location>
</feature>
<gene>
    <name evidence="15" type="ORF">HRI_004763300</name>
</gene>
<evidence type="ECO:0000256" key="1">
    <source>
        <dbReference type="ARBA" id="ARBA00004123"/>
    </source>
</evidence>
<name>A0A9W7J911_HIBTR</name>
<dbReference type="PROSITE" id="PS50005">
    <property type="entry name" value="TPR"/>
    <property type="match status" value="6"/>
</dbReference>
<keyword evidence="4" id="KW-0597">Phosphoprotein</keyword>
<evidence type="ECO:0000256" key="13">
    <source>
        <dbReference type="SAM" id="MobiDB-lite"/>
    </source>
</evidence>
<keyword evidence="6 12" id="KW-0802">TPR repeat</keyword>
<dbReference type="PANTHER" id="PTHR22904">
    <property type="entry name" value="TPR REPEAT CONTAINING PROTEIN"/>
    <property type="match status" value="1"/>
</dbReference>
<evidence type="ECO:0000256" key="5">
    <source>
        <dbReference type="ARBA" id="ARBA00022737"/>
    </source>
</evidence>
<evidence type="ECO:0000256" key="6">
    <source>
        <dbReference type="ARBA" id="ARBA00022803"/>
    </source>
</evidence>
<feature type="repeat" description="TPR" evidence="12">
    <location>
        <begin position="2"/>
        <end position="35"/>
    </location>
</feature>
<keyword evidence="9" id="KW-0143">Chaperone</keyword>
<dbReference type="GO" id="GO:0051879">
    <property type="term" value="F:Hsp90 protein binding"/>
    <property type="evidence" value="ECO:0007669"/>
    <property type="project" value="TreeGrafter"/>
</dbReference>
<dbReference type="GO" id="GO:0005737">
    <property type="term" value="C:cytoplasm"/>
    <property type="evidence" value="ECO:0007669"/>
    <property type="project" value="UniProtKB-SubCell"/>
</dbReference>
<dbReference type="PANTHER" id="PTHR22904:SF533">
    <property type="entry name" value="HSP70-HSP90 ORGANIZING PROTEIN 3"/>
    <property type="match status" value="1"/>
</dbReference>
<evidence type="ECO:0000313" key="16">
    <source>
        <dbReference type="Proteomes" id="UP001165190"/>
    </source>
</evidence>
<keyword evidence="10" id="KW-0539">Nucleus</keyword>
<evidence type="ECO:0000256" key="12">
    <source>
        <dbReference type="PROSITE-ProRule" id="PRU00339"/>
    </source>
</evidence>
<dbReference type="AlphaFoldDB" id="A0A9W7J911"/>
<evidence type="ECO:0000256" key="11">
    <source>
        <dbReference type="ARBA" id="ARBA00065311"/>
    </source>
</evidence>
<keyword evidence="7" id="KW-0007">Acetylation</keyword>
<feature type="repeat" description="TPR" evidence="12">
    <location>
        <begin position="70"/>
        <end position="103"/>
    </location>
</feature>
<dbReference type="Pfam" id="PF00515">
    <property type="entry name" value="TPR_1"/>
    <property type="match status" value="2"/>
</dbReference>
<feature type="repeat" description="TPR" evidence="12">
    <location>
        <begin position="249"/>
        <end position="282"/>
    </location>
</feature>
<keyword evidence="5" id="KW-0677">Repeat</keyword>
<dbReference type="Pfam" id="PF13181">
    <property type="entry name" value="TPR_8"/>
    <property type="match status" value="1"/>
</dbReference>
<dbReference type="InterPro" id="IPR041243">
    <property type="entry name" value="STI1/HOP_DP"/>
</dbReference>
<dbReference type="FunFam" id="1.25.40.10:FF:000010">
    <property type="entry name" value="Stress-induced phosphoprotein 1"/>
    <property type="match status" value="1"/>
</dbReference>
<dbReference type="EMBL" id="BSYR01000058">
    <property type="protein sequence ID" value="GMJ10941.1"/>
    <property type="molecule type" value="Genomic_DNA"/>
</dbReference>
<dbReference type="SUPFAM" id="SSF48452">
    <property type="entry name" value="TPR-like"/>
    <property type="match status" value="3"/>
</dbReference>
<feature type="compositionally biased region" description="Basic and acidic residues" evidence="13">
    <location>
        <begin position="221"/>
        <end position="230"/>
    </location>
</feature>
<feature type="domain" description="STI1" evidence="14">
    <location>
        <begin position="526"/>
        <end position="565"/>
    </location>
</feature>
<dbReference type="FunFam" id="1.10.260.100:FF:000002">
    <property type="entry name" value="Stress-induced-phosphoprotein 1 (Hsp70/Hsp90-organizing)"/>
    <property type="match status" value="1"/>
</dbReference>
<comment type="caution">
    <text evidence="15">The sequence shown here is derived from an EMBL/GenBank/DDBJ whole genome shotgun (WGS) entry which is preliminary data.</text>
</comment>
<accession>A0A9W7J911</accession>